<evidence type="ECO:0000256" key="2">
    <source>
        <dbReference type="ARBA" id="ARBA00022837"/>
    </source>
</evidence>
<dbReference type="CDD" id="cd00030">
    <property type="entry name" value="C2"/>
    <property type="match status" value="1"/>
</dbReference>
<sequence>MIRFRGKGLEEAVKEALGPETDLRGKRTKRADSVLHAWPSATLFVGASVTSLDISNHDMGGSLSLAAALWVALPGLRRLDVSRNGLRDLVGLDALKLEVLRAAGNFVTRLPRLPKSLRELDASGNALRDAEEVGRTLRELELTSLKLKGNPLRNPEALAALCSPGLEFFDGALASKKKEQQKKILVVKEDTSHHLEAHNAALEKLLETVAKQRAEHIVAEPVVVTRTTRQFVPVFVPDDRLQKCRAACLALAGVLADIDARLGIADDHLPEPKPDEAMFLDVPVRAAKEPLPAYRERVAASLAAAAALEARLSSSSSPPPPPELVHQRVEEVVPPSTSRPEAEKIEAQQKPRRGGLLLEATVVSARDLPPMKYARQTADAYVVVATGGHIRSTQIAPNSRFPEWLASFSMPAGDKVEFRVMDKTRVGPHDLIGFAAVDLRKLGLRQLRRRWLRLSKGADLPSPTTGFAARTRLSPRAALRVDLRLRETS</sequence>
<keyword evidence="2" id="KW-0106">Calcium</keyword>
<proteinExistence type="predicted"/>
<dbReference type="SUPFAM" id="SSF49562">
    <property type="entry name" value="C2 domain (Calcium/lipid-binding domain, CaLB)"/>
    <property type="match status" value="1"/>
</dbReference>
<comment type="caution">
    <text evidence="5">The sequence shown here is derived from an EMBL/GenBank/DDBJ whole genome shotgun (WGS) entry which is preliminary data.</text>
</comment>
<dbReference type="GO" id="GO:0005509">
    <property type="term" value="F:calcium ion binding"/>
    <property type="evidence" value="ECO:0007669"/>
    <property type="project" value="TreeGrafter"/>
</dbReference>
<dbReference type="PROSITE" id="PS50004">
    <property type="entry name" value="C2"/>
    <property type="match status" value="1"/>
</dbReference>
<evidence type="ECO:0000313" key="5">
    <source>
        <dbReference type="EMBL" id="KAJ8607022.1"/>
    </source>
</evidence>
<dbReference type="PANTHER" id="PTHR45911:SF4">
    <property type="entry name" value="MULTIPLE C2 AND TRANSMEMBRANE DOMAIN-CONTAINING PROTEIN"/>
    <property type="match status" value="1"/>
</dbReference>
<dbReference type="Pfam" id="PF00168">
    <property type="entry name" value="C2"/>
    <property type="match status" value="1"/>
</dbReference>
<feature type="region of interest" description="Disordered" evidence="3">
    <location>
        <begin position="312"/>
        <end position="351"/>
    </location>
</feature>
<feature type="domain" description="C2" evidence="4">
    <location>
        <begin position="339"/>
        <end position="452"/>
    </location>
</feature>
<dbReference type="InterPro" id="IPR000008">
    <property type="entry name" value="C2_dom"/>
</dbReference>
<protein>
    <recommendedName>
        <fullName evidence="4">C2 domain-containing protein</fullName>
    </recommendedName>
</protein>
<gene>
    <name evidence="5" type="ORF">CTAYLR_006237</name>
</gene>
<keyword evidence="1" id="KW-0479">Metal-binding</keyword>
<evidence type="ECO:0000256" key="1">
    <source>
        <dbReference type="ARBA" id="ARBA00022723"/>
    </source>
</evidence>
<dbReference type="PROSITE" id="PS51450">
    <property type="entry name" value="LRR"/>
    <property type="match status" value="1"/>
</dbReference>
<dbReference type="Gene3D" id="3.80.10.10">
    <property type="entry name" value="Ribonuclease Inhibitor"/>
    <property type="match status" value="1"/>
</dbReference>
<evidence type="ECO:0000256" key="3">
    <source>
        <dbReference type="SAM" id="MobiDB-lite"/>
    </source>
</evidence>
<evidence type="ECO:0000313" key="6">
    <source>
        <dbReference type="Proteomes" id="UP001230188"/>
    </source>
</evidence>
<dbReference type="SUPFAM" id="SSF52058">
    <property type="entry name" value="L domain-like"/>
    <property type="match status" value="1"/>
</dbReference>
<dbReference type="Proteomes" id="UP001230188">
    <property type="component" value="Unassembled WGS sequence"/>
</dbReference>
<name>A0AAD7UIF4_9STRA</name>
<dbReference type="SMART" id="SM00239">
    <property type="entry name" value="C2"/>
    <property type="match status" value="1"/>
</dbReference>
<dbReference type="InterPro" id="IPR032675">
    <property type="entry name" value="LRR_dom_sf"/>
</dbReference>
<dbReference type="InterPro" id="IPR001611">
    <property type="entry name" value="Leu-rich_rpt"/>
</dbReference>
<feature type="compositionally biased region" description="Basic and acidic residues" evidence="3">
    <location>
        <begin position="340"/>
        <end position="349"/>
    </location>
</feature>
<dbReference type="AlphaFoldDB" id="A0AAD7UIF4"/>
<evidence type="ECO:0000259" key="4">
    <source>
        <dbReference type="PROSITE" id="PS50004"/>
    </source>
</evidence>
<dbReference type="EMBL" id="JAQMWT010000238">
    <property type="protein sequence ID" value="KAJ8607022.1"/>
    <property type="molecule type" value="Genomic_DNA"/>
</dbReference>
<accession>A0AAD7UIF4</accession>
<keyword evidence="6" id="KW-1185">Reference proteome</keyword>
<dbReference type="InterPro" id="IPR035892">
    <property type="entry name" value="C2_domain_sf"/>
</dbReference>
<organism evidence="5 6">
    <name type="scientific">Chrysophaeum taylorii</name>
    <dbReference type="NCBI Taxonomy" id="2483200"/>
    <lineage>
        <taxon>Eukaryota</taxon>
        <taxon>Sar</taxon>
        <taxon>Stramenopiles</taxon>
        <taxon>Ochrophyta</taxon>
        <taxon>Pelagophyceae</taxon>
        <taxon>Pelagomonadales</taxon>
        <taxon>Pelagomonadaceae</taxon>
        <taxon>Chrysophaeum</taxon>
    </lineage>
</organism>
<dbReference type="Gene3D" id="2.60.40.150">
    <property type="entry name" value="C2 domain"/>
    <property type="match status" value="1"/>
</dbReference>
<dbReference type="PANTHER" id="PTHR45911">
    <property type="entry name" value="C2 DOMAIN-CONTAINING PROTEIN"/>
    <property type="match status" value="1"/>
</dbReference>
<dbReference type="GO" id="GO:0016020">
    <property type="term" value="C:membrane"/>
    <property type="evidence" value="ECO:0007669"/>
    <property type="project" value="TreeGrafter"/>
</dbReference>
<reference evidence="5" key="1">
    <citation type="submission" date="2023-01" db="EMBL/GenBank/DDBJ databases">
        <title>Metagenome sequencing of chrysophaentin producing Chrysophaeum taylorii.</title>
        <authorList>
            <person name="Davison J."/>
            <person name="Bewley C."/>
        </authorList>
    </citation>
    <scope>NUCLEOTIDE SEQUENCE</scope>
    <source>
        <strain evidence="5">NIES-1699</strain>
    </source>
</reference>